<name>A0AAX2J4K9_KINKI</name>
<evidence type="ECO:0000313" key="2">
    <source>
        <dbReference type="Proteomes" id="UP000248598"/>
    </source>
</evidence>
<organism evidence="1 2">
    <name type="scientific">Kingella kingae</name>
    <dbReference type="NCBI Taxonomy" id="504"/>
    <lineage>
        <taxon>Bacteria</taxon>
        <taxon>Pseudomonadati</taxon>
        <taxon>Pseudomonadota</taxon>
        <taxon>Betaproteobacteria</taxon>
        <taxon>Neisseriales</taxon>
        <taxon>Neisseriaceae</taxon>
        <taxon>Kingella</taxon>
    </lineage>
</organism>
<sequence>MSAEDKLNLRDLMVKIANVYMTKQVQNKPGIDSLMVSDSGKEALVYTLTMTVPEKRFDELQDAEANQLVRTAVRLMVMTSSCVKDTEGLEYMKALGWSRAQFVVNVNQQEFDSFDMPLTVCAKK</sequence>
<dbReference type="AlphaFoldDB" id="A0AAX2J4K9"/>
<evidence type="ECO:0000313" key="1">
    <source>
        <dbReference type="EMBL" id="SQH24943.1"/>
    </source>
</evidence>
<accession>A0AAX2J4K9</accession>
<dbReference type="EMBL" id="LS483426">
    <property type="protein sequence ID" value="SQH24943.1"/>
    <property type="molecule type" value="Genomic_DNA"/>
</dbReference>
<protein>
    <submittedName>
        <fullName evidence="1">Uncharacterized protein</fullName>
    </submittedName>
</protein>
<gene>
    <name evidence="1" type="ORF">NCTC10529_01138</name>
</gene>
<dbReference type="Proteomes" id="UP000248598">
    <property type="component" value="Chromosome 1"/>
</dbReference>
<dbReference type="GeneID" id="93262432"/>
<dbReference type="RefSeq" id="WP_003785805.1">
    <property type="nucleotide sequence ID" value="NZ_CP091518.1"/>
</dbReference>
<proteinExistence type="predicted"/>
<reference evidence="1 2" key="1">
    <citation type="submission" date="2018-06" db="EMBL/GenBank/DDBJ databases">
        <authorList>
            <consortium name="Pathogen Informatics"/>
            <person name="Doyle S."/>
        </authorList>
    </citation>
    <scope>NUCLEOTIDE SEQUENCE [LARGE SCALE GENOMIC DNA]</scope>
    <source>
        <strain evidence="1 2">NCTC10529</strain>
    </source>
</reference>